<protein>
    <submittedName>
        <fullName evidence="1">Uncharacterized protein</fullName>
    </submittedName>
</protein>
<comment type="caution">
    <text evidence="1">The sequence shown here is derived from an EMBL/GenBank/DDBJ whole genome shotgun (WGS) entry which is preliminary data.</text>
</comment>
<gene>
    <name evidence="1" type="ORF">EYR41_011760</name>
</gene>
<proteinExistence type="predicted"/>
<sequence>MTKDSYKCVKVESSWYKNRSGTQPRNPKALRSIMGRLARAEKYIMLNTSKAEESVPHTMDTWMAKIIDPGDVEACLSRQDIFPDSVIGCENPKMDAISSLVCAVEGPDVIFFYIYFFMKSLGTNYYNVRLKLCDQNIGTQSFLQSNAGPWLGQGFQKRSRSGSGPFTI</sequence>
<dbReference type="Proteomes" id="UP000297595">
    <property type="component" value="Unassembled WGS sequence"/>
</dbReference>
<organism evidence="1 2">
    <name type="scientific">Orbilia oligospora</name>
    <name type="common">Nematode-trapping fungus</name>
    <name type="synonym">Arthrobotrys oligospora</name>
    <dbReference type="NCBI Taxonomy" id="2813651"/>
    <lineage>
        <taxon>Eukaryota</taxon>
        <taxon>Fungi</taxon>
        <taxon>Dikarya</taxon>
        <taxon>Ascomycota</taxon>
        <taxon>Pezizomycotina</taxon>
        <taxon>Orbiliomycetes</taxon>
        <taxon>Orbiliales</taxon>
        <taxon>Orbiliaceae</taxon>
        <taxon>Orbilia</taxon>
    </lineage>
</organism>
<name>A0A7C8PKR8_ORBOL</name>
<evidence type="ECO:0000313" key="2">
    <source>
        <dbReference type="Proteomes" id="UP000297595"/>
    </source>
</evidence>
<reference evidence="1 2" key="1">
    <citation type="submission" date="2019-03" db="EMBL/GenBank/DDBJ databases">
        <title>Nematode-trapping fungi genome.</title>
        <authorList>
            <person name="Vidal-Diez De Ulzurrun G."/>
        </authorList>
    </citation>
    <scope>NUCLEOTIDE SEQUENCE [LARGE SCALE GENOMIC DNA]</scope>
    <source>
        <strain evidence="1 2">TWF154</strain>
    </source>
</reference>
<accession>A0A7C8PKR8</accession>
<dbReference type="EMBL" id="SOZJ01000009">
    <property type="protein sequence ID" value="TGJ62569.1"/>
    <property type="molecule type" value="Genomic_DNA"/>
</dbReference>
<dbReference type="AlphaFoldDB" id="A0A7C8PKR8"/>
<evidence type="ECO:0000313" key="1">
    <source>
        <dbReference type="EMBL" id="TGJ62569.1"/>
    </source>
</evidence>